<dbReference type="PANTHER" id="PTHR30486">
    <property type="entry name" value="TWITCHING MOTILITY PROTEIN PILT"/>
    <property type="match status" value="1"/>
</dbReference>
<evidence type="ECO:0000256" key="1">
    <source>
        <dbReference type="ARBA" id="ARBA00006611"/>
    </source>
</evidence>
<dbReference type="Gene3D" id="3.40.50.300">
    <property type="entry name" value="P-loop containing nucleotide triphosphate hydrolases"/>
    <property type="match status" value="1"/>
</dbReference>
<protein>
    <submittedName>
        <fullName evidence="4">Twitching motility protein PilT</fullName>
    </submittedName>
</protein>
<organism evidence="4 5">
    <name type="scientific">Salinisphaera japonica YTM-1</name>
    <dbReference type="NCBI Taxonomy" id="1209778"/>
    <lineage>
        <taxon>Bacteria</taxon>
        <taxon>Pseudomonadati</taxon>
        <taxon>Pseudomonadota</taxon>
        <taxon>Gammaproteobacteria</taxon>
        <taxon>Salinisphaerales</taxon>
        <taxon>Salinisphaeraceae</taxon>
        <taxon>Salinisphaera</taxon>
    </lineage>
</organism>
<dbReference type="GO" id="GO:0016887">
    <property type="term" value="F:ATP hydrolysis activity"/>
    <property type="evidence" value="ECO:0007669"/>
    <property type="project" value="InterPro"/>
</dbReference>
<dbReference type="Pfam" id="PF00437">
    <property type="entry name" value="T2SSE"/>
    <property type="match status" value="1"/>
</dbReference>
<evidence type="ECO:0000313" key="4">
    <source>
        <dbReference type="EMBL" id="ROO23801.1"/>
    </source>
</evidence>
<dbReference type="GO" id="GO:0005524">
    <property type="term" value="F:ATP binding"/>
    <property type="evidence" value="ECO:0007669"/>
    <property type="project" value="InterPro"/>
</dbReference>
<proteinExistence type="inferred from homology"/>
<comment type="caution">
    <text evidence="4">The sequence shown here is derived from an EMBL/GenBank/DDBJ whole genome shotgun (WGS) entry which is preliminary data.</text>
</comment>
<dbReference type="OrthoDB" id="9804785at2"/>
<dbReference type="PANTHER" id="PTHR30486:SF12">
    <property type="entry name" value="TYPE IV PILUS ATPASE PILU"/>
    <property type="match status" value="1"/>
</dbReference>
<keyword evidence="5" id="KW-1185">Reference proteome</keyword>
<dbReference type="NCBIfam" id="TIGR01420">
    <property type="entry name" value="pilT_fam"/>
    <property type="match status" value="1"/>
</dbReference>
<dbReference type="SUPFAM" id="SSF52540">
    <property type="entry name" value="P-loop containing nucleoside triphosphate hydrolases"/>
    <property type="match status" value="1"/>
</dbReference>
<dbReference type="EMBL" id="AYKG01000069">
    <property type="protein sequence ID" value="ROO23801.1"/>
    <property type="molecule type" value="Genomic_DNA"/>
</dbReference>
<dbReference type="InterPro" id="IPR003593">
    <property type="entry name" value="AAA+_ATPase"/>
</dbReference>
<sequence>MNVEQADKLLTVLLERLVSEGGSDLFITAGFAPAIKKDGRLVALMERALGPEQAERLVAASMSHAQCAMFAETQEAQFAIAGAAGRFRVSAFVQRGHSGAVIRVINTEIPTLADLDLPDTLAELVMAQRGLVLFVGATGSGKSTSLAAMLGHRNRHAAGHIITLEDPIEFVHEHAASIVTQREIGVDTQSWTAALQNTLRQAPDVILVGEVRSRETMEHALNFAETGHLVLASLHANNASQAIDRVLNLFDEAERAQRLMDLSLNLRGVVSQRLVRRAAGGRVPALELLLATPLVSDLILRGRLVELREAMARGAEQGMQTFDQHLFALYEAGAIDLTEALRHADSANELRLNIKLASQRAAREQTDAIDGLSLDLADTPDSDASGARYSHQPDGSPHR</sequence>
<dbReference type="InterPro" id="IPR001482">
    <property type="entry name" value="T2SS/T4SS_dom"/>
</dbReference>
<reference evidence="4 5" key="1">
    <citation type="submission" date="2013-10" db="EMBL/GenBank/DDBJ databases">
        <title>Salinisphaera japonica YTM-1 Genome Sequencing.</title>
        <authorList>
            <person name="Lai Q."/>
            <person name="Li C."/>
            <person name="Shao Z."/>
        </authorList>
    </citation>
    <scope>NUCLEOTIDE SEQUENCE [LARGE SCALE GENOMIC DNA]</scope>
    <source>
        <strain evidence="4 5">YTM-1</strain>
    </source>
</reference>
<dbReference type="Gene3D" id="3.30.450.90">
    <property type="match status" value="1"/>
</dbReference>
<dbReference type="SMART" id="SM00382">
    <property type="entry name" value="AAA"/>
    <property type="match status" value="1"/>
</dbReference>
<accession>A0A423PDS9</accession>
<dbReference type="InterPro" id="IPR027417">
    <property type="entry name" value="P-loop_NTPase"/>
</dbReference>
<dbReference type="InterPro" id="IPR050921">
    <property type="entry name" value="T4SS_GSP_E_ATPase"/>
</dbReference>
<feature type="region of interest" description="Disordered" evidence="2">
    <location>
        <begin position="370"/>
        <end position="399"/>
    </location>
</feature>
<dbReference type="InParanoid" id="A0A423PDS9"/>
<name>A0A423PDS9_9GAMM</name>
<dbReference type="Proteomes" id="UP000285310">
    <property type="component" value="Unassembled WGS sequence"/>
</dbReference>
<dbReference type="RefSeq" id="WP_123659435.1">
    <property type="nucleotide sequence ID" value="NZ_AYKG01000069.1"/>
</dbReference>
<dbReference type="AlphaFoldDB" id="A0A423PDS9"/>
<gene>
    <name evidence="4" type="ORF">SAJA_15015</name>
</gene>
<feature type="domain" description="AAA+ ATPase" evidence="3">
    <location>
        <begin position="128"/>
        <end position="310"/>
    </location>
</feature>
<evidence type="ECO:0000313" key="5">
    <source>
        <dbReference type="Proteomes" id="UP000285310"/>
    </source>
</evidence>
<dbReference type="CDD" id="cd01131">
    <property type="entry name" value="PilT"/>
    <property type="match status" value="1"/>
</dbReference>
<evidence type="ECO:0000256" key="2">
    <source>
        <dbReference type="SAM" id="MobiDB-lite"/>
    </source>
</evidence>
<comment type="similarity">
    <text evidence="1">Belongs to the GSP E family.</text>
</comment>
<evidence type="ECO:0000259" key="3">
    <source>
        <dbReference type="SMART" id="SM00382"/>
    </source>
</evidence>
<dbReference type="InterPro" id="IPR006321">
    <property type="entry name" value="PilT/PilU"/>
</dbReference>